<keyword evidence="2" id="KW-1185">Reference proteome</keyword>
<dbReference type="Proteomes" id="UP001607125">
    <property type="component" value="Unassembled WGS sequence"/>
</dbReference>
<evidence type="ECO:0000313" key="2">
    <source>
        <dbReference type="Proteomes" id="UP001607125"/>
    </source>
</evidence>
<dbReference type="EMBL" id="JBIHSF010000005">
    <property type="protein sequence ID" value="MFH0259653.1"/>
    <property type="molecule type" value="Genomic_DNA"/>
</dbReference>
<comment type="caution">
    <text evidence="1">The sequence shown here is derived from an EMBL/GenBank/DDBJ whole genome shotgun (WGS) entry which is preliminary data.</text>
</comment>
<dbReference type="RefSeq" id="WP_394628655.1">
    <property type="nucleotide sequence ID" value="NZ_JBIHSF010000005.1"/>
</dbReference>
<reference evidence="1 2" key="1">
    <citation type="submission" date="2024-10" db="EMBL/GenBank/DDBJ databases">
        <authorList>
            <person name="Yibar A."/>
            <person name="Saticioglu I.B."/>
            <person name="Duman M."/>
            <person name="Ajmi N."/>
            <person name="Gurler F."/>
            <person name="Ay H."/>
            <person name="Onuk E."/>
            <person name="Guler S."/>
            <person name="Romalde J.L."/>
        </authorList>
    </citation>
    <scope>NUCLEOTIDE SEQUENCE [LARGE SCALE GENOMIC DNA]</scope>
    <source>
        <strain evidence="1 2">1-TCBS-B</strain>
    </source>
</reference>
<name>A0ABW7IEE9_9VIBR</name>
<sequence>MRLIDKNIIIGSYGQMFAELYIDLLINRCEIPSDDICFVALDNQISSQCNSVCGVPAYNFSDCSLDEFSECRSITTISLNPSNSSQLEQIITTTPKLIEKIYVHLTEDEVNRWVSTKKQYGELTITKKNYMSDACLRIIPKIENFIAAETPFREKLQHVLERDNFKIFDARDAFRSLPDNTWRLFSRLYEEDKKSSKPEQKILFGAKQGVFSIKYILGVFKELSSRGKLLDYKYMVFTYKKDKSVRIILDLYCIYMRNIKRKNIDISYPTASNAISYNALIMSCNHLILQYRGSMTTAKSYIALGCGTVHVERGSNNEIELCQNDGINAGIYSNTAELIDNITNSAIDIVDNKRLIEENYDYKYKVLNKIYRA</sequence>
<proteinExistence type="predicted"/>
<gene>
    <name evidence="1" type="ORF">ACGRH2_04225</name>
</gene>
<protein>
    <submittedName>
        <fullName evidence="1">Uncharacterized protein</fullName>
    </submittedName>
</protein>
<evidence type="ECO:0000313" key="1">
    <source>
        <dbReference type="EMBL" id="MFH0259653.1"/>
    </source>
</evidence>
<organism evidence="1 2">
    <name type="scientific">Vibrio barjaei</name>
    <dbReference type="NCBI Taxonomy" id="1676683"/>
    <lineage>
        <taxon>Bacteria</taxon>
        <taxon>Pseudomonadati</taxon>
        <taxon>Pseudomonadota</taxon>
        <taxon>Gammaproteobacteria</taxon>
        <taxon>Vibrionales</taxon>
        <taxon>Vibrionaceae</taxon>
        <taxon>Vibrio</taxon>
    </lineage>
</organism>
<accession>A0ABW7IEE9</accession>